<dbReference type="SMART" id="SM00422">
    <property type="entry name" value="HTH_MERR"/>
    <property type="match status" value="1"/>
</dbReference>
<dbReference type="Proteomes" id="UP001501495">
    <property type="component" value="Unassembled WGS sequence"/>
</dbReference>
<sequence>MLTISQLADHAGVTVRTIRHYHAVGLLPEPARDHSGYRRYDAVAVANLIRIRTLAEAGVPLARVEELLRASPEAFAAAVEEIDRRLRRDVRALQEHRRRIARLAAGESLALPESVTSYLELLRQEGFSERLIEVERDSWIMIAAQIEPRLVDTMMHTKRRQFGDGVLRGLYRDFDEIIDAEADDPRLAAVADRISSGIEAAYLDAGSADPDLADLDPALVRLLDAVFLESMPSARRLLELLEERGWRGWTMIERAEAP</sequence>
<dbReference type="SUPFAM" id="SSF46955">
    <property type="entry name" value="Putative DNA-binding domain"/>
    <property type="match status" value="1"/>
</dbReference>
<evidence type="ECO:0000313" key="4">
    <source>
        <dbReference type="Proteomes" id="UP001501495"/>
    </source>
</evidence>
<dbReference type="InterPro" id="IPR047057">
    <property type="entry name" value="MerR_fam"/>
</dbReference>
<accession>A0ABP7XIQ4</accession>
<feature type="domain" description="HTH merR-type" evidence="2">
    <location>
        <begin position="1"/>
        <end position="70"/>
    </location>
</feature>
<evidence type="ECO:0000256" key="1">
    <source>
        <dbReference type="ARBA" id="ARBA00023125"/>
    </source>
</evidence>
<protein>
    <submittedName>
        <fullName evidence="3">MerR family transcriptional regulator</fullName>
    </submittedName>
</protein>
<dbReference type="PANTHER" id="PTHR30204:SF93">
    <property type="entry name" value="HTH MERR-TYPE DOMAIN-CONTAINING PROTEIN"/>
    <property type="match status" value="1"/>
</dbReference>
<evidence type="ECO:0000259" key="2">
    <source>
        <dbReference type="PROSITE" id="PS50937"/>
    </source>
</evidence>
<gene>
    <name evidence="3" type="ORF">GCM10022215_19760</name>
</gene>
<dbReference type="InterPro" id="IPR000551">
    <property type="entry name" value="MerR-type_HTH_dom"/>
</dbReference>
<name>A0ABP7XIQ4_9ACTN</name>
<comment type="caution">
    <text evidence="3">The sequence shown here is derived from an EMBL/GenBank/DDBJ whole genome shotgun (WGS) entry which is preliminary data.</text>
</comment>
<proteinExistence type="predicted"/>
<organism evidence="3 4">
    <name type="scientific">Nocardioides fonticola</name>
    <dbReference type="NCBI Taxonomy" id="450363"/>
    <lineage>
        <taxon>Bacteria</taxon>
        <taxon>Bacillati</taxon>
        <taxon>Actinomycetota</taxon>
        <taxon>Actinomycetes</taxon>
        <taxon>Propionibacteriales</taxon>
        <taxon>Nocardioidaceae</taxon>
        <taxon>Nocardioides</taxon>
    </lineage>
</organism>
<reference evidence="4" key="1">
    <citation type="journal article" date="2019" name="Int. J. Syst. Evol. Microbiol.">
        <title>The Global Catalogue of Microorganisms (GCM) 10K type strain sequencing project: providing services to taxonomists for standard genome sequencing and annotation.</title>
        <authorList>
            <consortium name="The Broad Institute Genomics Platform"/>
            <consortium name="The Broad Institute Genome Sequencing Center for Infectious Disease"/>
            <person name="Wu L."/>
            <person name="Ma J."/>
        </authorList>
    </citation>
    <scope>NUCLEOTIDE SEQUENCE [LARGE SCALE GENOMIC DNA]</scope>
    <source>
        <strain evidence="4">JCM 16703</strain>
    </source>
</reference>
<evidence type="ECO:0000313" key="3">
    <source>
        <dbReference type="EMBL" id="GAA4118302.1"/>
    </source>
</evidence>
<dbReference type="PROSITE" id="PS50937">
    <property type="entry name" value="HTH_MERR_2"/>
    <property type="match status" value="1"/>
</dbReference>
<dbReference type="InterPro" id="IPR009061">
    <property type="entry name" value="DNA-bd_dom_put_sf"/>
</dbReference>
<dbReference type="RefSeq" id="WP_344733185.1">
    <property type="nucleotide sequence ID" value="NZ_BAAAZH010000013.1"/>
</dbReference>
<dbReference type="PRINTS" id="PR00040">
    <property type="entry name" value="HTHMERR"/>
</dbReference>
<dbReference type="Gene3D" id="1.10.1660.10">
    <property type="match status" value="1"/>
</dbReference>
<dbReference type="PANTHER" id="PTHR30204">
    <property type="entry name" value="REDOX-CYCLING DRUG-SENSING TRANSCRIPTIONAL ACTIVATOR SOXR"/>
    <property type="match status" value="1"/>
</dbReference>
<dbReference type="EMBL" id="BAAAZH010000013">
    <property type="protein sequence ID" value="GAA4118302.1"/>
    <property type="molecule type" value="Genomic_DNA"/>
</dbReference>
<keyword evidence="4" id="KW-1185">Reference proteome</keyword>
<keyword evidence="1" id="KW-0238">DNA-binding</keyword>
<dbReference type="Pfam" id="PF13411">
    <property type="entry name" value="MerR_1"/>
    <property type="match status" value="1"/>
</dbReference>
<dbReference type="CDD" id="cd00592">
    <property type="entry name" value="HTH_MerR-like"/>
    <property type="match status" value="1"/>
</dbReference>